<dbReference type="SMART" id="SM00387">
    <property type="entry name" value="HATPase_c"/>
    <property type="match status" value="1"/>
</dbReference>
<evidence type="ECO:0000256" key="4">
    <source>
        <dbReference type="ARBA" id="ARBA00022553"/>
    </source>
</evidence>
<dbReference type="PANTHER" id="PTHR45436">
    <property type="entry name" value="SENSOR HISTIDINE KINASE YKOH"/>
    <property type="match status" value="1"/>
</dbReference>
<dbReference type="Proteomes" id="UP000437931">
    <property type="component" value="Unassembled WGS sequence"/>
</dbReference>
<evidence type="ECO:0000256" key="8">
    <source>
        <dbReference type="ARBA" id="ARBA00022989"/>
    </source>
</evidence>
<dbReference type="EC" id="2.7.13.3" evidence="3"/>
<dbReference type="SMART" id="SM00388">
    <property type="entry name" value="HisKA"/>
    <property type="match status" value="1"/>
</dbReference>
<dbReference type="EMBL" id="WJPM01000001">
    <property type="protein sequence ID" value="MRH73016.1"/>
    <property type="molecule type" value="Genomic_DNA"/>
</dbReference>
<dbReference type="InterPro" id="IPR036890">
    <property type="entry name" value="HATPase_C_sf"/>
</dbReference>
<dbReference type="PROSITE" id="PS50885">
    <property type="entry name" value="HAMP"/>
    <property type="match status" value="1"/>
</dbReference>
<keyword evidence="9" id="KW-0902">Two-component regulatory system</keyword>
<organism evidence="14 17">
    <name type="scientific">Xanthomonas sontii</name>
    <dbReference type="NCBI Taxonomy" id="2650745"/>
    <lineage>
        <taxon>Bacteria</taxon>
        <taxon>Pseudomonadati</taxon>
        <taxon>Pseudomonadota</taxon>
        <taxon>Gammaproteobacteria</taxon>
        <taxon>Lysobacterales</taxon>
        <taxon>Lysobacteraceae</taxon>
        <taxon>Xanthomonas</taxon>
    </lineage>
</organism>
<evidence type="ECO:0000256" key="11">
    <source>
        <dbReference type="SAM" id="Phobius"/>
    </source>
</evidence>
<evidence type="ECO:0000256" key="2">
    <source>
        <dbReference type="ARBA" id="ARBA00004370"/>
    </source>
</evidence>
<dbReference type="InterPro" id="IPR036097">
    <property type="entry name" value="HisK_dim/P_sf"/>
</dbReference>
<dbReference type="SMART" id="SM00304">
    <property type="entry name" value="HAMP"/>
    <property type="match status" value="1"/>
</dbReference>
<feature type="transmembrane region" description="Helical" evidence="11">
    <location>
        <begin position="96"/>
        <end position="117"/>
    </location>
</feature>
<keyword evidence="16" id="KW-1185">Reference proteome</keyword>
<keyword evidence="5" id="KW-0808">Transferase</keyword>
<protein>
    <recommendedName>
        <fullName evidence="3">histidine kinase</fullName>
        <ecNumber evidence="3">2.7.13.3</ecNumber>
    </recommendedName>
</protein>
<evidence type="ECO:0000313" key="17">
    <source>
        <dbReference type="Proteomes" id="UP000439314"/>
    </source>
</evidence>
<evidence type="ECO:0000256" key="10">
    <source>
        <dbReference type="ARBA" id="ARBA00023136"/>
    </source>
</evidence>
<dbReference type="PANTHER" id="PTHR45436:SF5">
    <property type="entry name" value="SENSOR HISTIDINE KINASE TRCS"/>
    <property type="match status" value="1"/>
</dbReference>
<feature type="domain" description="Histidine kinase" evidence="12">
    <location>
        <begin position="181"/>
        <end position="395"/>
    </location>
</feature>
<gene>
    <name evidence="14" type="ORF">GIY21_02705</name>
    <name evidence="15" type="ORF">GIY22_00075</name>
</gene>
<dbReference type="InterPro" id="IPR003594">
    <property type="entry name" value="HATPase_dom"/>
</dbReference>
<dbReference type="CDD" id="cd06225">
    <property type="entry name" value="HAMP"/>
    <property type="match status" value="1"/>
</dbReference>
<keyword evidence="4" id="KW-0597">Phosphoprotein</keyword>
<reference evidence="15" key="2">
    <citation type="journal article" date="2020" name="Plant Dis.">
        <title>A Grain Rot of Rice in Iran Caused by a Xanthomonas Strain Closely Related to X. sacchari.</title>
        <authorList>
            <person name="Mirghasempour S.A."/>
            <person name="Huang S."/>
            <person name="Studholme D.J."/>
            <person name="Brady C.L."/>
        </authorList>
    </citation>
    <scope>NUCLEOTIDE SEQUENCE</scope>
    <source>
        <strain evidence="15">SAM114</strain>
    </source>
</reference>
<dbReference type="Gene3D" id="3.30.565.10">
    <property type="entry name" value="Histidine kinase-like ATPase, C-terminal domain"/>
    <property type="match status" value="1"/>
</dbReference>
<evidence type="ECO:0000256" key="9">
    <source>
        <dbReference type="ARBA" id="ARBA00023012"/>
    </source>
</evidence>
<evidence type="ECO:0000256" key="1">
    <source>
        <dbReference type="ARBA" id="ARBA00000085"/>
    </source>
</evidence>
<evidence type="ECO:0000256" key="6">
    <source>
        <dbReference type="ARBA" id="ARBA00022692"/>
    </source>
</evidence>
<evidence type="ECO:0000313" key="16">
    <source>
        <dbReference type="Proteomes" id="UP000437931"/>
    </source>
</evidence>
<feature type="transmembrane region" description="Helical" evidence="11">
    <location>
        <begin position="20"/>
        <end position="43"/>
    </location>
</feature>
<keyword evidence="6 11" id="KW-0812">Transmembrane</keyword>
<dbReference type="CDD" id="cd00075">
    <property type="entry name" value="HATPase"/>
    <property type="match status" value="1"/>
</dbReference>
<name>A0A6N7Q4J4_9XANT</name>
<dbReference type="EMBL" id="WJPN01000001">
    <property type="protein sequence ID" value="MRG99193.1"/>
    <property type="molecule type" value="Genomic_DNA"/>
</dbReference>
<dbReference type="Pfam" id="PF00672">
    <property type="entry name" value="HAMP"/>
    <property type="match status" value="1"/>
</dbReference>
<feature type="domain" description="HAMP" evidence="13">
    <location>
        <begin position="119"/>
        <end position="173"/>
    </location>
</feature>
<dbReference type="SUPFAM" id="SSF55874">
    <property type="entry name" value="ATPase domain of HSP90 chaperone/DNA topoisomerase II/histidine kinase"/>
    <property type="match status" value="1"/>
</dbReference>
<proteinExistence type="predicted"/>
<dbReference type="Pfam" id="PF00512">
    <property type="entry name" value="HisKA"/>
    <property type="match status" value="1"/>
</dbReference>
<evidence type="ECO:0000259" key="13">
    <source>
        <dbReference type="PROSITE" id="PS50885"/>
    </source>
</evidence>
<sequence>MNWAWFRRKRHAPLWQWVGLRMSALAVLTIIAIALGMVLRFAIWDVSTLSRLPPQARQEMLQLREDPHSNARRLWELFETYYDVADFLPGLASRDWWLLAGMVLASIPVIVVCGLLASRPLSRQFSNVAEAARRISDGDFAARARVVPGAPDELAGLATDFNGMSAQLQRYEREVRESSAMLAHELRTPLNAAMGRVQGMLDQVFPSSEEQLRMVQRQLEQINRLVGDLHLLSMARANQLMLEPQRFVLGALVRERLTWAAQPLQEAGMQVQVRIPEPLHISADRDRLGQVLSVLIDNALRYAAAGGELALEAQADADGVLIRVADRGPGVDEEALARMGDRFWRADDSRARHSGGSGLGLSIAAAICQAHGGTLEFANRAGGGLCARVRLPHAPAGDADALVTGASAANPRKRLA</sequence>
<comment type="catalytic activity">
    <reaction evidence="1">
        <text>ATP + protein L-histidine = ADP + protein N-phospho-L-histidine.</text>
        <dbReference type="EC" id="2.7.13.3"/>
    </reaction>
</comment>
<comment type="caution">
    <text evidence="14">The sequence shown here is derived from an EMBL/GenBank/DDBJ whole genome shotgun (WGS) entry which is preliminary data.</text>
</comment>
<evidence type="ECO:0000259" key="12">
    <source>
        <dbReference type="PROSITE" id="PS50109"/>
    </source>
</evidence>
<dbReference type="CDD" id="cd00082">
    <property type="entry name" value="HisKA"/>
    <property type="match status" value="1"/>
</dbReference>
<dbReference type="AlphaFoldDB" id="A0A6N7Q4J4"/>
<dbReference type="InterPro" id="IPR050428">
    <property type="entry name" value="TCS_sensor_his_kinase"/>
</dbReference>
<dbReference type="Gene3D" id="6.10.340.10">
    <property type="match status" value="1"/>
</dbReference>
<dbReference type="PROSITE" id="PS50109">
    <property type="entry name" value="HIS_KIN"/>
    <property type="match status" value="1"/>
</dbReference>
<evidence type="ECO:0000256" key="7">
    <source>
        <dbReference type="ARBA" id="ARBA00022777"/>
    </source>
</evidence>
<dbReference type="GO" id="GO:0000155">
    <property type="term" value="F:phosphorelay sensor kinase activity"/>
    <property type="evidence" value="ECO:0007669"/>
    <property type="project" value="InterPro"/>
</dbReference>
<evidence type="ECO:0000313" key="14">
    <source>
        <dbReference type="EMBL" id="MRG99193.1"/>
    </source>
</evidence>
<dbReference type="InterPro" id="IPR005467">
    <property type="entry name" value="His_kinase_dom"/>
</dbReference>
<accession>A0A6N7Q4J4</accession>
<dbReference type="Proteomes" id="UP000439314">
    <property type="component" value="Unassembled WGS sequence"/>
</dbReference>
<keyword evidence="8 11" id="KW-1133">Transmembrane helix</keyword>
<dbReference type="GO" id="GO:0005886">
    <property type="term" value="C:plasma membrane"/>
    <property type="evidence" value="ECO:0007669"/>
    <property type="project" value="TreeGrafter"/>
</dbReference>
<evidence type="ECO:0000313" key="15">
    <source>
        <dbReference type="EMBL" id="MRH73016.1"/>
    </source>
</evidence>
<dbReference type="Gene3D" id="1.10.287.130">
    <property type="match status" value="1"/>
</dbReference>
<evidence type="ECO:0000256" key="5">
    <source>
        <dbReference type="ARBA" id="ARBA00022679"/>
    </source>
</evidence>
<dbReference type="Pfam" id="PF02518">
    <property type="entry name" value="HATPase_c"/>
    <property type="match status" value="1"/>
</dbReference>
<dbReference type="InterPro" id="IPR003660">
    <property type="entry name" value="HAMP_dom"/>
</dbReference>
<dbReference type="InterPro" id="IPR003661">
    <property type="entry name" value="HisK_dim/P_dom"/>
</dbReference>
<dbReference type="InterPro" id="IPR004358">
    <property type="entry name" value="Sig_transdc_His_kin-like_C"/>
</dbReference>
<keyword evidence="7" id="KW-0418">Kinase</keyword>
<keyword evidence="10 11" id="KW-0472">Membrane</keyword>
<evidence type="ECO:0000256" key="3">
    <source>
        <dbReference type="ARBA" id="ARBA00012438"/>
    </source>
</evidence>
<reference evidence="16 17" key="1">
    <citation type="submission" date="2019-11" db="EMBL/GenBank/DDBJ databases">
        <title>First report of rice panicle blight caused by Xanthomonas sp. in Iran.</title>
        <authorList>
            <person name="Mirghasempour S.A."/>
            <person name="Huang S."/>
            <person name="Brady C.L."/>
            <person name="Studholme D.J."/>
        </authorList>
    </citation>
    <scope>NUCLEOTIDE SEQUENCE [LARGE SCALE GENOMIC DNA]</scope>
    <source>
        <strain evidence="14 17">ASD011</strain>
        <strain evidence="16">SAM114</strain>
    </source>
</reference>
<comment type="subcellular location">
    <subcellularLocation>
        <location evidence="2">Membrane</location>
    </subcellularLocation>
</comment>
<dbReference type="SUPFAM" id="SSF47384">
    <property type="entry name" value="Homodimeric domain of signal transducing histidine kinase"/>
    <property type="match status" value="1"/>
</dbReference>
<dbReference type="PRINTS" id="PR00344">
    <property type="entry name" value="BCTRLSENSOR"/>
</dbReference>
<dbReference type="RefSeq" id="WP_153750531.1">
    <property type="nucleotide sequence ID" value="NZ_WJPM01000001.1"/>
</dbReference>